<evidence type="ECO:0000313" key="2">
    <source>
        <dbReference type="Proteomes" id="UP001595823"/>
    </source>
</evidence>
<gene>
    <name evidence="1" type="ORF">ACFPET_11510</name>
</gene>
<dbReference type="EMBL" id="JBHSDK010000015">
    <property type="protein sequence ID" value="MFC4335829.1"/>
    <property type="molecule type" value="Genomic_DNA"/>
</dbReference>
<reference evidence="2" key="1">
    <citation type="journal article" date="2019" name="Int. J. Syst. Evol. Microbiol.">
        <title>The Global Catalogue of Microorganisms (GCM) 10K type strain sequencing project: providing services to taxonomists for standard genome sequencing and annotation.</title>
        <authorList>
            <consortium name="The Broad Institute Genomics Platform"/>
            <consortium name="The Broad Institute Genome Sequencing Center for Infectious Disease"/>
            <person name="Wu L."/>
            <person name="Ma J."/>
        </authorList>
    </citation>
    <scope>NUCLEOTIDE SEQUENCE [LARGE SCALE GENOMIC DNA]</scope>
    <source>
        <strain evidence="2">IBRC-M 10908</strain>
    </source>
</reference>
<dbReference type="Proteomes" id="UP001595823">
    <property type="component" value="Unassembled WGS sequence"/>
</dbReference>
<keyword evidence="2" id="KW-1185">Reference proteome</keyword>
<name>A0ABV8TYI7_9ACTN</name>
<accession>A0ABV8TYI7</accession>
<protein>
    <submittedName>
        <fullName evidence="1">Anti-sigma regulatory factor</fullName>
    </submittedName>
</protein>
<proteinExistence type="predicted"/>
<comment type="caution">
    <text evidence="1">The sequence shown here is derived from an EMBL/GenBank/DDBJ whole genome shotgun (WGS) entry which is preliminary data.</text>
</comment>
<evidence type="ECO:0000313" key="1">
    <source>
        <dbReference type="EMBL" id="MFC4335829.1"/>
    </source>
</evidence>
<dbReference type="RefSeq" id="WP_380621073.1">
    <property type="nucleotide sequence ID" value="NZ_JBHSDK010000015.1"/>
</dbReference>
<organism evidence="1 2">
    <name type="scientific">Salininema proteolyticum</name>
    <dbReference type="NCBI Taxonomy" id="1607685"/>
    <lineage>
        <taxon>Bacteria</taxon>
        <taxon>Bacillati</taxon>
        <taxon>Actinomycetota</taxon>
        <taxon>Actinomycetes</taxon>
        <taxon>Glycomycetales</taxon>
        <taxon>Glycomycetaceae</taxon>
        <taxon>Salininema</taxon>
    </lineage>
</organism>
<sequence>MAYQEGRDDVVLLTIPALSGYFSVLPTAAAAVATRLGYSLEEIEDLRAAVNTAAHLLFSDARGESDLDCRMEVSDDQLCITINGAVTPIEGGYEWNMLSALADAVETGPRQVRIRQSLPRTEAEADTQRHHI</sequence>